<dbReference type="RefSeq" id="XP_028514180.1">
    <property type="nucleotide sequence ID" value="XM_028658379.1"/>
</dbReference>
<dbReference type="GeneID" id="110236752"/>
<evidence type="ECO:0000313" key="3">
    <source>
        <dbReference type="Proteomes" id="UP000887567"/>
    </source>
</evidence>
<keyword evidence="3" id="KW-1185">Reference proteome</keyword>
<evidence type="ECO:0000256" key="1">
    <source>
        <dbReference type="SAM" id="SignalP"/>
    </source>
</evidence>
<protein>
    <submittedName>
        <fullName evidence="2">Uncharacterized protein</fullName>
    </submittedName>
</protein>
<organism evidence="2 3">
    <name type="scientific">Exaiptasia diaphana</name>
    <name type="common">Tropical sea anemone</name>
    <name type="synonym">Aiptasia pulchella</name>
    <dbReference type="NCBI Taxonomy" id="2652724"/>
    <lineage>
        <taxon>Eukaryota</taxon>
        <taxon>Metazoa</taxon>
        <taxon>Cnidaria</taxon>
        <taxon>Anthozoa</taxon>
        <taxon>Hexacorallia</taxon>
        <taxon>Actiniaria</taxon>
        <taxon>Aiptasiidae</taxon>
        <taxon>Exaiptasia</taxon>
    </lineage>
</organism>
<dbReference type="EnsemblMetazoa" id="XM_028658378.1">
    <property type="protein sequence ID" value="XP_028514179.1"/>
    <property type="gene ID" value="LOC110236752"/>
</dbReference>
<evidence type="ECO:0000313" key="2">
    <source>
        <dbReference type="EnsemblMetazoa" id="XP_028514179.1"/>
    </source>
</evidence>
<dbReference type="RefSeq" id="XP_028514178.1">
    <property type="nucleotide sequence ID" value="XM_028658377.1"/>
</dbReference>
<dbReference type="RefSeq" id="XP_028514179.1">
    <property type="nucleotide sequence ID" value="XM_028658378.1"/>
</dbReference>
<feature type="chain" id="PRO_5038275535" evidence="1">
    <location>
        <begin position="19"/>
        <end position="421"/>
    </location>
</feature>
<dbReference type="RefSeq" id="XP_020897945.1">
    <property type="nucleotide sequence ID" value="XM_021042286.2"/>
</dbReference>
<keyword evidence="1" id="KW-0732">Signal</keyword>
<dbReference type="KEGG" id="epa:110236752"/>
<dbReference type="EnsemblMetazoa" id="XM_028658379.1">
    <property type="protein sequence ID" value="XP_028514180.1"/>
    <property type="gene ID" value="LOC110236752"/>
</dbReference>
<name>A0A913YGI6_EXADI</name>
<feature type="signal peptide" evidence="1">
    <location>
        <begin position="1"/>
        <end position="18"/>
    </location>
</feature>
<dbReference type="EnsemblMetazoa" id="XM_028658377.1">
    <property type="protein sequence ID" value="XP_028514178.1"/>
    <property type="gene ID" value="LOC110236752"/>
</dbReference>
<dbReference type="OrthoDB" id="5971485at2759"/>
<dbReference type="EnsemblMetazoa" id="XM_021042286.2">
    <property type="protein sequence ID" value="XP_020897945.1"/>
    <property type="gene ID" value="LOC110236752"/>
</dbReference>
<sequence>MMSWLTTFTAGLLATTIATTLLSRDTKACTSAMDYEASCRGCVSQLVQSWKAHPKANCSEQYSSLQRCLTTNKEKCLNTSPKPDNRTVHDIQQLFAIYSASELFFCQNGMLLTLTNYKPSDLNTCTPALFKKAETCAKKFLKRFSRNRGSPKLCRWYYKARKCMAKAINRNCKTSSMTSYLKGIYEESYNPYCKNSQDIIKKRVRKGSSGFGRCTKKSYLMKSRRCIVRFIHELQKKNGQRCRSIVSSVLIPCVKHCMKRCLKGTRDTKSLDKALTDLMDRRRNDMQNDNCEGSHLETLTLSKEQCSEEYFENFQGRCNSKFLALYKKNRGDPQLCQHYSDVKRCARNMTLSMCKLDSAMKYKVHDLYGSFNPFCPNGRDPPKSSSTYEQFITPLKNNVMAYEWSVSTMVTSIFVLKQLLS</sequence>
<accession>A0A913YGI6</accession>
<dbReference type="Proteomes" id="UP000887567">
    <property type="component" value="Unplaced"/>
</dbReference>
<reference evidence="2" key="1">
    <citation type="submission" date="2022-11" db="UniProtKB">
        <authorList>
            <consortium name="EnsemblMetazoa"/>
        </authorList>
    </citation>
    <scope>IDENTIFICATION</scope>
</reference>
<dbReference type="AlphaFoldDB" id="A0A913YGI6"/>
<dbReference type="OMA" id="PADPRIC"/>
<proteinExistence type="predicted"/>